<dbReference type="InterPro" id="IPR014748">
    <property type="entry name" value="Enoyl-CoA_hydra_C"/>
</dbReference>
<reference evidence="3" key="1">
    <citation type="submission" date="2020-05" db="EMBL/GenBank/DDBJ databases">
        <authorList>
            <person name="Chiriac C."/>
            <person name="Salcher M."/>
            <person name="Ghai R."/>
            <person name="Kavagutti S V."/>
        </authorList>
    </citation>
    <scope>NUCLEOTIDE SEQUENCE</scope>
</reference>
<dbReference type="Gene3D" id="3.90.226.10">
    <property type="entry name" value="2-enoyl-CoA Hydratase, Chain A, domain 1"/>
    <property type="match status" value="1"/>
</dbReference>
<dbReference type="Pfam" id="PF00378">
    <property type="entry name" value="ECH_1"/>
    <property type="match status" value="1"/>
</dbReference>
<gene>
    <name evidence="3" type="ORF">UFOPK3605_00953</name>
</gene>
<proteinExistence type="inferred from homology"/>
<feature type="compositionally biased region" description="Basic and acidic residues" evidence="2">
    <location>
        <begin position="258"/>
        <end position="269"/>
    </location>
</feature>
<comment type="similarity">
    <text evidence="1">Belongs to the enoyl-CoA hydratase/isomerase family.</text>
</comment>
<feature type="region of interest" description="Disordered" evidence="2">
    <location>
        <begin position="250"/>
        <end position="269"/>
    </location>
</feature>
<name>A0A6J7GWU9_9ZZZZ</name>
<dbReference type="CDD" id="cd06558">
    <property type="entry name" value="crotonase-like"/>
    <property type="match status" value="1"/>
</dbReference>
<dbReference type="SUPFAM" id="SSF52096">
    <property type="entry name" value="ClpP/crotonase"/>
    <property type="match status" value="1"/>
</dbReference>
<dbReference type="InterPro" id="IPR001753">
    <property type="entry name" value="Enoyl-CoA_hydra/iso"/>
</dbReference>
<evidence type="ECO:0000256" key="1">
    <source>
        <dbReference type="ARBA" id="ARBA00005254"/>
    </source>
</evidence>
<dbReference type="PANTHER" id="PTHR43802">
    <property type="entry name" value="ENOYL-COA HYDRATASE"/>
    <property type="match status" value="1"/>
</dbReference>
<dbReference type="InterPro" id="IPR029045">
    <property type="entry name" value="ClpP/crotonase-like_dom_sf"/>
</dbReference>
<accession>A0A6J7GWU9</accession>
<dbReference type="NCBIfam" id="NF005864">
    <property type="entry name" value="PRK07799.1"/>
    <property type="match status" value="1"/>
</dbReference>
<sequence length="269" mass="29113">MTKTLPCSTDDCLVTQDGAVVTMTMNRPEKKNALSPAMLVGLADAYSYIDENDDVRAAILTGAEGTFCSGMDLVSMNQPRSEYVEKRMTEEPNLHWKALLRDYRCSKPMIAAVEGYAVAGGTEILQGTDIRVAGATATFGVWEAKRGLFPLGGSACRLPRQIPYTVAMDILLSARPVTAEEAAQIGLIGRVVPEGEALETANAIAEQVAACGPLSTKAILRAWRETEHMSDSEAMAYQDSIGWEVFASEDAQEGPRAFAEKRDPIFKGR</sequence>
<organism evidence="3">
    <name type="scientific">freshwater metagenome</name>
    <dbReference type="NCBI Taxonomy" id="449393"/>
    <lineage>
        <taxon>unclassified sequences</taxon>
        <taxon>metagenomes</taxon>
        <taxon>ecological metagenomes</taxon>
    </lineage>
</organism>
<evidence type="ECO:0000256" key="2">
    <source>
        <dbReference type="SAM" id="MobiDB-lite"/>
    </source>
</evidence>
<dbReference type="PANTHER" id="PTHR43802:SF1">
    <property type="entry name" value="IP11341P-RELATED"/>
    <property type="match status" value="1"/>
</dbReference>
<dbReference type="EMBL" id="CAFBMM010000044">
    <property type="protein sequence ID" value="CAB4908743.1"/>
    <property type="molecule type" value="Genomic_DNA"/>
</dbReference>
<protein>
    <submittedName>
        <fullName evidence="3">Unannotated protein</fullName>
    </submittedName>
</protein>
<dbReference type="AlphaFoldDB" id="A0A6J7GWU9"/>
<evidence type="ECO:0000313" key="3">
    <source>
        <dbReference type="EMBL" id="CAB4908743.1"/>
    </source>
</evidence>
<dbReference type="Gene3D" id="1.10.12.10">
    <property type="entry name" value="Lyase 2-enoyl-coa Hydratase, Chain A, domain 2"/>
    <property type="match status" value="1"/>
</dbReference>